<evidence type="ECO:0000256" key="1">
    <source>
        <dbReference type="ARBA" id="ARBA00023015"/>
    </source>
</evidence>
<keyword evidence="1" id="KW-0805">Transcription regulation</keyword>
<feature type="domain" description="HTH gntR-type" evidence="4">
    <location>
        <begin position="11"/>
        <end position="79"/>
    </location>
</feature>
<dbReference type="InterPro" id="IPR036388">
    <property type="entry name" value="WH-like_DNA-bd_sf"/>
</dbReference>
<protein>
    <submittedName>
        <fullName evidence="5">GntR family transcriptional regulator</fullName>
    </submittedName>
</protein>
<dbReference type="SMART" id="SM00345">
    <property type="entry name" value="HTH_GNTR"/>
    <property type="match status" value="1"/>
</dbReference>
<organism evidence="5 6">
    <name type="scientific">Leucobacter weissii</name>
    <dbReference type="NCBI Taxonomy" id="1983706"/>
    <lineage>
        <taxon>Bacteria</taxon>
        <taxon>Bacillati</taxon>
        <taxon>Actinomycetota</taxon>
        <taxon>Actinomycetes</taxon>
        <taxon>Micrococcales</taxon>
        <taxon>Microbacteriaceae</taxon>
        <taxon>Leucobacter</taxon>
    </lineage>
</organism>
<evidence type="ECO:0000256" key="2">
    <source>
        <dbReference type="ARBA" id="ARBA00023125"/>
    </source>
</evidence>
<dbReference type="GO" id="GO:0003700">
    <property type="term" value="F:DNA-binding transcription factor activity"/>
    <property type="evidence" value="ECO:0007669"/>
    <property type="project" value="InterPro"/>
</dbReference>
<keyword evidence="3" id="KW-0804">Transcription</keyword>
<dbReference type="Proteomes" id="UP000664382">
    <property type="component" value="Unassembled WGS sequence"/>
</dbReference>
<dbReference type="RefSeq" id="WP_208098844.1">
    <property type="nucleotide sequence ID" value="NZ_JAGDYM010000017.1"/>
</dbReference>
<dbReference type="GO" id="GO:0003677">
    <property type="term" value="F:DNA binding"/>
    <property type="evidence" value="ECO:0007669"/>
    <property type="project" value="UniProtKB-KW"/>
</dbReference>
<sequence length="125" mass="13414">MLLSIDAASERPIYAQLADAVRRAVARGELRVGEKLPPAGEVAIGLGVNKHTVLRAYQELRDEGLVDLRRGRGAVITSLADEIALLRRDAARIAERARGLGVSPRTLAALLQIPSPTRSDEGRTA</sequence>
<dbReference type="Pfam" id="PF00392">
    <property type="entry name" value="GntR"/>
    <property type="match status" value="1"/>
</dbReference>
<evidence type="ECO:0000313" key="6">
    <source>
        <dbReference type="Proteomes" id="UP000664382"/>
    </source>
</evidence>
<gene>
    <name evidence="5" type="ORF">J4H92_14190</name>
</gene>
<evidence type="ECO:0000313" key="5">
    <source>
        <dbReference type="EMBL" id="MBO1903090.1"/>
    </source>
</evidence>
<evidence type="ECO:0000259" key="4">
    <source>
        <dbReference type="PROSITE" id="PS50949"/>
    </source>
</evidence>
<dbReference type="AlphaFoldDB" id="A0A939MNI5"/>
<dbReference type="Gene3D" id="1.10.10.10">
    <property type="entry name" value="Winged helix-like DNA-binding domain superfamily/Winged helix DNA-binding domain"/>
    <property type="match status" value="1"/>
</dbReference>
<dbReference type="EMBL" id="JAGDYM010000017">
    <property type="protein sequence ID" value="MBO1903090.1"/>
    <property type="molecule type" value="Genomic_DNA"/>
</dbReference>
<reference evidence="5" key="1">
    <citation type="submission" date="2021-03" db="EMBL/GenBank/DDBJ databases">
        <title>Leucobacter chromiisoli sp. nov., isolated from chromium-containing soil of chemical plant.</title>
        <authorList>
            <person name="Xu Z."/>
        </authorList>
    </citation>
    <scope>NUCLEOTIDE SEQUENCE</scope>
    <source>
        <strain evidence="5">S27</strain>
    </source>
</reference>
<dbReference type="PROSITE" id="PS50949">
    <property type="entry name" value="HTH_GNTR"/>
    <property type="match status" value="1"/>
</dbReference>
<proteinExistence type="predicted"/>
<name>A0A939MNI5_9MICO</name>
<keyword evidence="6" id="KW-1185">Reference proteome</keyword>
<accession>A0A939MNI5</accession>
<evidence type="ECO:0000256" key="3">
    <source>
        <dbReference type="ARBA" id="ARBA00023163"/>
    </source>
</evidence>
<keyword evidence="2" id="KW-0238">DNA-binding</keyword>
<comment type="caution">
    <text evidence="5">The sequence shown here is derived from an EMBL/GenBank/DDBJ whole genome shotgun (WGS) entry which is preliminary data.</text>
</comment>
<dbReference type="PANTHER" id="PTHR38445">
    <property type="entry name" value="HTH-TYPE TRANSCRIPTIONAL REPRESSOR YTRA"/>
    <property type="match status" value="1"/>
</dbReference>
<dbReference type="PANTHER" id="PTHR38445:SF7">
    <property type="entry name" value="GNTR-FAMILY TRANSCRIPTIONAL REGULATOR"/>
    <property type="match status" value="1"/>
</dbReference>
<dbReference type="InterPro" id="IPR000524">
    <property type="entry name" value="Tscrpt_reg_HTH_GntR"/>
</dbReference>
<dbReference type="CDD" id="cd07377">
    <property type="entry name" value="WHTH_GntR"/>
    <property type="match status" value="1"/>
</dbReference>
<dbReference type="SUPFAM" id="SSF46785">
    <property type="entry name" value="Winged helix' DNA-binding domain"/>
    <property type="match status" value="1"/>
</dbReference>
<dbReference type="InterPro" id="IPR036390">
    <property type="entry name" value="WH_DNA-bd_sf"/>
</dbReference>